<reference evidence="1 2" key="1">
    <citation type="submission" date="2009-04" db="EMBL/GenBank/DDBJ databases">
        <authorList>
            <person name="Sebastian Y."/>
            <person name="Madupu R."/>
            <person name="Durkin A.S."/>
            <person name="Torralba M."/>
            <person name="Methe B."/>
            <person name="Sutton G.G."/>
            <person name="Strausberg R.L."/>
            <person name="Nelson K.E."/>
        </authorList>
    </citation>
    <scope>NUCLEOTIDE SEQUENCE [LARGE SCALE GENOMIC DNA]</scope>
    <source>
        <strain evidence="2">ATCC 35406 / BCRC 14492 / JCM 8526 / NCTC 13058 / HG 370</strain>
    </source>
</reference>
<sequence>MRKGARQLSLSSGLSARNPFTFEIEAHFLADNGKKIISLQEN</sequence>
<organism evidence="1 2">
    <name type="scientific">Porphyromonas endodontalis (strain ATCC 35406 / DSM 24491 / JCM 8526 / CCUG 16442 / BCRC 14492 / NCTC 13058 / HG 370)</name>
    <name type="common">Bacteroides endodontalis</name>
    <dbReference type="NCBI Taxonomy" id="553175"/>
    <lineage>
        <taxon>Bacteria</taxon>
        <taxon>Pseudomonadati</taxon>
        <taxon>Bacteroidota</taxon>
        <taxon>Bacteroidia</taxon>
        <taxon>Bacteroidales</taxon>
        <taxon>Porphyromonadaceae</taxon>
        <taxon>Porphyromonas</taxon>
    </lineage>
</organism>
<proteinExistence type="predicted"/>
<dbReference type="Proteomes" id="UP000004295">
    <property type="component" value="Unassembled WGS sequence"/>
</dbReference>
<evidence type="ECO:0000313" key="2">
    <source>
        <dbReference type="Proteomes" id="UP000004295"/>
    </source>
</evidence>
<comment type="caution">
    <text evidence="1">The sequence shown here is derived from an EMBL/GenBank/DDBJ whole genome shotgun (WGS) entry which is preliminary data.</text>
</comment>
<accession>C3J7M9</accession>
<gene>
    <name evidence="1" type="ORF">POREN0001_0077</name>
</gene>
<dbReference type="AlphaFoldDB" id="C3J7M9"/>
<protein>
    <submittedName>
        <fullName evidence="1">Uncharacterized protein</fullName>
    </submittedName>
</protein>
<keyword evidence="2" id="KW-1185">Reference proteome</keyword>
<dbReference type="EMBL" id="ACNN01000004">
    <property type="protein sequence ID" value="EEN83807.1"/>
    <property type="molecule type" value="Genomic_DNA"/>
</dbReference>
<name>C3J7M9_POREA</name>
<evidence type="ECO:0000313" key="1">
    <source>
        <dbReference type="EMBL" id="EEN83807.1"/>
    </source>
</evidence>